<reference evidence="2 3" key="1">
    <citation type="submission" date="2024-02" db="EMBL/GenBank/DDBJ databases">
        <authorList>
            <person name="Chen Y."/>
            <person name="Shah S."/>
            <person name="Dougan E. K."/>
            <person name="Thang M."/>
            <person name="Chan C."/>
        </authorList>
    </citation>
    <scope>NUCLEOTIDE SEQUENCE [LARGE SCALE GENOMIC DNA]</scope>
</reference>
<feature type="compositionally biased region" description="Low complexity" evidence="1">
    <location>
        <begin position="148"/>
        <end position="164"/>
    </location>
</feature>
<feature type="compositionally biased region" description="Basic and acidic residues" evidence="1">
    <location>
        <begin position="504"/>
        <end position="519"/>
    </location>
</feature>
<feature type="compositionally biased region" description="Low complexity" evidence="1">
    <location>
        <begin position="484"/>
        <end position="498"/>
    </location>
</feature>
<feature type="region of interest" description="Disordered" evidence="1">
    <location>
        <begin position="299"/>
        <end position="324"/>
    </location>
</feature>
<feature type="compositionally biased region" description="Basic and acidic residues" evidence="1">
    <location>
        <begin position="595"/>
        <end position="615"/>
    </location>
</feature>
<gene>
    <name evidence="2" type="ORF">CCMP2556_LOCUS51691</name>
</gene>
<feature type="region of interest" description="Disordered" evidence="1">
    <location>
        <begin position="1069"/>
        <end position="1094"/>
    </location>
</feature>
<protein>
    <submittedName>
        <fullName evidence="2">Uncharacterized protein</fullName>
    </submittedName>
</protein>
<evidence type="ECO:0000313" key="3">
    <source>
        <dbReference type="Proteomes" id="UP001642484"/>
    </source>
</evidence>
<keyword evidence="3" id="KW-1185">Reference proteome</keyword>
<feature type="region of interest" description="Disordered" evidence="1">
    <location>
        <begin position="926"/>
        <end position="1029"/>
    </location>
</feature>
<dbReference type="Proteomes" id="UP001642484">
    <property type="component" value="Unassembled WGS sequence"/>
</dbReference>
<evidence type="ECO:0000256" key="1">
    <source>
        <dbReference type="SAM" id="MobiDB-lite"/>
    </source>
</evidence>
<name>A0ABP0SG72_9DINO</name>
<feature type="compositionally biased region" description="Polar residues" evidence="1">
    <location>
        <begin position="574"/>
        <end position="594"/>
    </location>
</feature>
<comment type="caution">
    <text evidence="2">The sequence shown here is derived from an EMBL/GenBank/DDBJ whole genome shotgun (WGS) entry which is preliminary data.</text>
</comment>
<accession>A0ABP0SG72</accession>
<feature type="compositionally biased region" description="Basic and acidic residues" evidence="1">
    <location>
        <begin position="816"/>
        <end position="854"/>
    </location>
</feature>
<organism evidence="2 3">
    <name type="scientific">Durusdinium trenchii</name>
    <dbReference type="NCBI Taxonomy" id="1381693"/>
    <lineage>
        <taxon>Eukaryota</taxon>
        <taxon>Sar</taxon>
        <taxon>Alveolata</taxon>
        <taxon>Dinophyceae</taxon>
        <taxon>Suessiales</taxon>
        <taxon>Symbiodiniaceae</taxon>
        <taxon>Durusdinium</taxon>
    </lineage>
</organism>
<feature type="compositionally biased region" description="Acidic residues" evidence="1">
    <location>
        <begin position="974"/>
        <end position="984"/>
    </location>
</feature>
<feature type="compositionally biased region" description="Polar residues" evidence="1">
    <location>
        <begin position="950"/>
        <end position="963"/>
    </location>
</feature>
<feature type="compositionally biased region" description="Polar residues" evidence="1">
    <location>
        <begin position="992"/>
        <end position="1003"/>
    </location>
</feature>
<sequence length="1094" mass="122278">MSSPTSSQTGGPGAAPKSALALSFDAAKQVEEYIKVSKETSSVAFELACIAQDLGSLWPNKYNDEKSTVADQLIKDIVGDRIPYTFGKRASDTIPEGLAALGQFFAEDPRHFGVRLSALYTGSNLIQERKRVVPVQKDLEMESEDSSSDSSAWSTSSEESANSLESEELDDFDAQKWHLVVDELLERIQSKKEWETMAKLREMYVFKDSERAADIVHVEALAELNDEELRGFDKTREELETQVEVKQLDLLQTLSTFNNSLKVTTQEIIRRRRARAKAAARKRFSFANMDEVVLVEKDEKVDEEDDEEEQRKKAAEEERAKRSKAGELLAHISTLQQSMNDLVSHTHQRKLTLDVHNEASTYLRLAMEATEGGTELPTATEEVHELLKSMQKEAREAFEVEKKAAEDVRLQEVARQEKVEDVSKDHLAKLSPDELKVMLTRSEDDVQLLHKKAEELEQARIAQAKGGADRIQKAQKAVQMAQTAAASGKGDGPSDSGKNISRALEPDVNRKHHQEEKIPPHQLLSKLEDQIPAAKKVLEELQLHHDKFMKSIEKAQQLREQLSVDPRILERRISQTQVNPVQAPATQSPQSGSRVRTEQAQKPKESKPTKVDRAPARVVAKKPSPEELQLQEEFQQLEKEVQQSREKVQRLAQHFSKVMETEVSTESLSEDLTSALLEDKKSEHQKKQDHISQLREELTNLRGSVPPVLEHTSSGPVGILKKNKDSEGGKGKVEVSIAANPSANLAHRRASQMDPQSMLDDLRNKQIDPELMQELLNAQGENLQIQEQLTTMEDLIKVIRNKGNDLTPEERQKIKELFGKTEQNDQSAKGRELKEEKKKVRELQKQVNERRSEWSDIEGASKASRGLAEGNGELLKKVPMVKAAYVHTGDIEDTGAGSKEMEMETLQAAAAMARTEAEQRRRYSEILRLQTDNTPARSRRFSGTPRRPVSDTSPTSRSSNADVRSSEHAQSPDLEVDELMDEVPPDLPPSLPTEQTSPTSPGQTKKGPGTLRTQRRRSSAGRLSGTGGFWQDNMQVPFQVAVNMRRRHSLAAGVRAAQQHSGPGLPLMIAGGRSEGQQSGMADRSVIKTKSLAH</sequence>
<evidence type="ECO:0000313" key="2">
    <source>
        <dbReference type="EMBL" id="CAK9111359.1"/>
    </source>
</evidence>
<feature type="region of interest" description="Disordered" evidence="1">
    <location>
        <begin position="138"/>
        <end position="168"/>
    </location>
</feature>
<feature type="region of interest" description="Disordered" evidence="1">
    <location>
        <begin position="816"/>
        <end position="866"/>
    </location>
</feature>
<feature type="region of interest" description="Disordered" evidence="1">
    <location>
        <begin position="705"/>
        <end position="729"/>
    </location>
</feature>
<proteinExistence type="predicted"/>
<feature type="region of interest" description="Disordered" evidence="1">
    <location>
        <begin position="573"/>
        <end position="629"/>
    </location>
</feature>
<feature type="region of interest" description="Disordered" evidence="1">
    <location>
        <begin position="479"/>
        <end position="526"/>
    </location>
</feature>
<dbReference type="EMBL" id="CAXAMN010027550">
    <property type="protein sequence ID" value="CAK9111359.1"/>
    <property type="molecule type" value="Genomic_DNA"/>
</dbReference>
<feature type="compositionally biased region" description="Basic and acidic residues" evidence="1">
    <location>
        <begin position="309"/>
        <end position="320"/>
    </location>
</feature>